<organism evidence="11 12">
    <name type="scientific">Mycoemilia scoparia</name>
    <dbReference type="NCBI Taxonomy" id="417184"/>
    <lineage>
        <taxon>Eukaryota</taxon>
        <taxon>Fungi</taxon>
        <taxon>Fungi incertae sedis</taxon>
        <taxon>Zoopagomycota</taxon>
        <taxon>Kickxellomycotina</taxon>
        <taxon>Kickxellomycetes</taxon>
        <taxon>Kickxellales</taxon>
        <taxon>Kickxellaceae</taxon>
        <taxon>Mycoemilia</taxon>
    </lineage>
</organism>
<feature type="region of interest" description="Disordered" evidence="8">
    <location>
        <begin position="160"/>
        <end position="192"/>
    </location>
</feature>
<dbReference type="PANTHER" id="PTHR16140">
    <property type="entry name" value="NON-STRUCTURAL MAINTENANCE OF CHROMOSOMES ELEMENT 4"/>
    <property type="match status" value="1"/>
</dbReference>
<dbReference type="PANTHER" id="PTHR16140:SF0">
    <property type="entry name" value="NON-STRUCTURAL MAINTENANCE OF CHROMOSOMES ELEMENT 4"/>
    <property type="match status" value="1"/>
</dbReference>
<comment type="subunit">
    <text evidence="7">Component of the SMC5-SMC6 complex.</text>
</comment>
<dbReference type="OrthoDB" id="361242at2759"/>
<evidence type="ECO:0000256" key="7">
    <source>
        <dbReference type="RuleBase" id="RU365071"/>
    </source>
</evidence>
<evidence type="ECO:0000313" key="11">
    <source>
        <dbReference type="EMBL" id="KAJ1921323.1"/>
    </source>
</evidence>
<dbReference type="GO" id="GO:0006281">
    <property type="term" value="P:DNA repair"/>
    <property type="evidence" value="ECO:0007669"/>
    <property type="project" value="UniProtKB-UniRule"/>
</dbReference>
<protein>
    <recommendedName>
        <fullName evidence="7">Non-structural maintenance of chromosomes element 4</fullName>
    </recommendedName>
</protein>
<evidence type="ECO:0000259" key="10">
    <source>
        <dbReference type="Pfam" id="PF15412"/>
    </source>
</evidence>
<keyword evidence="12" id="KW-1185">Reference proteome</keyword>
<dbReference type="EMBL" id="JANBPU010000005">
    <property type="protein sequence ID" value="KAJ1921323.1"/>
    <property type="molecule type" value="Genomic_DNA"/>
</dbReference>
<comment type="caution">
    <text evidence="11">The sequence shown here is derived from an EMBL/GenBank/DDBJ whole genome shotgun (WGS) entry which is preliminary data.</text>
</comment>
<dbReference type="GO" id="GO:0005634">
    <property type="term" value="C:nucleus"/>
    <property type="evidence" value="ECO:0007669"/>
    <property type="project" value="UniProtKB-SubCell"/>
</dbReference>
<reference evidence="11" key="1">
    <citation type="submission" date="2022-07" db="EMBL/GenBank/DDBJ databases">
        <title>Phylogenomic reconstructions and comparative analyses of Kickxellomycotina fungi.</title>
        <authorList>
            <person name="Reynolds N.K."/>
            <person name="Stajich J.E."/>
            <person name="Barry K."/>
            <person name="Grigoriev I.V."/>
            <person name="Crous P."/>
            <person name="Smith M.E."/>
        </authorList>
    </citation>
    <scope>NUCLEOTIDE SEQUENCE</scope>
    <source>
        <strain evidence="11">NBRC 100468</strain>
    </source>
</reference>
<keyword evidence="3 7" id="KW-0227">DNA damage</keyword>
<feature type="domain" description="Non-structural maintenance of chromosome element 4 C-terminal" evidence="9">
    <location>
        <begin position="212"/>
        <end position="297"/>
    </location>
</feature>
<dbReference type="InterPro" id="IPR014854">
    <property type="entry name" value="Nse4_C"/>
</dbReference>
<keyword evidence="4 7" id="KW-0233">DNA recombination</keyword>
<evidence type="ECO:0000256" key="2">
    <source>
        <dbReference type="ARBA" id="ARBA00008997"/>
    </source>
</evidence>
<evidence type="ECO:0000256" key="8">
    <source>
        <dbReference type="SAM" id="MobiDB-lite"/>
    </source>
</evidence>
<feature type="compositionally biased region" description="Basic and acidic residues" evidence="8">
    <location>
        <begin position="178"/>
        <end position="192"/>
    </location>
</feature>
<evidence type="ECO:0000256" key="3">
    <source>
        <dbReference type="ARBA" id="ARBA00022763"/>
    </source>
</evidence>
<dbReference type="GO" id="GO:0006310">
    <property type="term" value="P:DNA recombination"/>
    <property type="evidence" value="ECO:0007669"/>
    <property type="project" value="UniProtKB-UniRule"/>
</dbReference>
<proteinExistence type="inferred from homology"/>
<accession>A0A9W8AA37</accession>
<dbReference type="GO" id="GO:0030915">
    <property type="term" value="C:Smc5-Smc6 complex"/>
    <property type="evidence" value="ECO:0007669"/>
    <property type="project" value="UniProtKB-UniRule"/>
</dbReference>
<dbReference type="InterPro" id="IPR027786">
    <property type="entry name" value="Nse4/EID"/>
</dbReference>
<comment type="subcellular location">
    <subcellularLocation>
        <location evidence="1 7">Nucleus</location>
    </subcellularLocation>
</comment>
<evidence type="ECO:0000256" key="1">
    <source>
        <dbReference type="ARBA" id="ARBA00004123"/>
    </source>
</evidence>
<comment type="similarity">
    <text evidence="2 7">Belongs to the NSE4 family.</text>
</comment>
<evidence type="ECO:0000313" key="12">
    <source>
        <dbReference type="Proteomes" id="UP001150538"/>
    </source>
</evidence>
<keyword evidence="6 7" id="KW-0539">Nucleus</keyword>
<comment type="function">
    <text evidence="7">Component of the SMC5-SMC6 complex, that promotes sister chromatid alignment after DNA damage and facilitates double-stranded DNA breaks (DSBs) repair via homologous recombination between sister chromatids.</text>
</comment>
<feature type="compositionally biased region" description="Basic residues" evidence="8">
    <location>
        <begin position="160"/>
        <end position="169"/>
    </location>
</feature>
<evidence type="ECO:0000259" key="9">
    <source>
        <dbReference type="Pfam" id="PF08743"/>
    </source>
</evidence>
<name>A0A9W8AA37_9FUNG</name>
<evidence type="ECO:0000256" key="6">
    <source>
        <dbReference type="ARBA" id="ARBA00023242"/>
    </source>
</evidence>
<sequence>MSQNERVAQHGIEGEEQDASTKRQIRNEYRELYGELTAKRRDALQGDPQFLVKEIQEANRIFDGVQTTYEASMDSRFLIMSAEIAAQKAQQMRVDHTAFDTDDFIGKIKNKLYGRNAEERQMAGAEPEWETIGQIAAKYTREAPQHSFLFGVLEVDPSIKQRKTTRQPRQRATQDPLSKVEEVQSEDYKKQENDTTKNVKYIHRLLERIGSINFFEFVINPRSFAQSVENIFYLSFLIRDGRVFIDDDTGQPMLETCEPPLQSDYQEGLTKKQLIIDLDVELWKEIVATYGISEPVIPHREPKEHAISDGTARPFPTQTKALRIMDGFPLLKHRYKLLEQCASNNNSKMLQKQPQSASPPSCDDSTNLEYMKFYKESAPLSRSNSASSSSSSPSTSRKNSDAVDDYQKHSEYCICNSSGVGCECTKTCSCGSQTTLA</sequence>
<dbReference type="Pfam" id="PF15412">
    <property type="entry name" value="Nse4-Nse3_bdg"/>
    <property type="match status" value="1"/>
</dbReference>
<gene>
    <name evidence="11" type="ORF">H4219_000639</name>
</gene>
<feature type="domain" description="Nse4/EID protein Nse3/MAGE-binding" evidence="10">
    <location>
        <begin position="74"/>
        <end position="118"/>
    </location>
</feature>
<feature type="compositionally biased region" description="Low complexity" evidence="8">
    <location>
        <begin position="381"/>
        <end position="397"/>
    </location>
</feature>
<dbReference type="Pfam" id="PF08743">
    <property type="entry name" value="Nse4_C"/>
    <property type="match status" value="1"/>
</dbReference>
<evidence type="ECO:0000256" key="4">
    <source>
        <dbReference type="ARBA" id="ARBA00023172"/>
    </source>
</evidence>
<keyword evidence="5 7" id="KW-0234">DNA repair</keyword>
<feature type="region of interest" description="Disordered" evidence="8">
    <location>
        <begin position="1"/>
        <end position="24"/>
    </location>
</feature>
<dbReference type="InterPro" id="IPR029225">
    <property type="entry name" value="Nse4_Nse3-bd"/>
</dbReference>
<evidence type="ECO:0000256" key="5">
    <source>
        <dbReference type="ARBA" id="ARBA00023204"/>
    </source>
</evidence>
<feature type="region of interest" description="Disordered" evidence="8">
    <location>
        <begin position="381"/>
        <end position="401"/>
    </location>
</feature>
<dbReference type="Proteomes" id="UP001150538">
    <property type="component" value="Unassembled WGS sequence"/>
</dbReference>
<dbReference type="AlphaFoldDB" id="A0A9W8AA37"/>